<dbReference type="AlphaFoldDB" id="A0A1H7Q131"/>
<dbReference type="RefSeq" id="WP_090606180.1">
    <property type="nucleotide sequence ID" value="NZ_FNZR01000005.1"/>
</dbReference>
<dbReference type="InterPro" id="IPR004919">
    <property type="entry name" value="GmrSD_N"/>
</dbReference>
<dbReference type="STRING" id="332977.SAMN05421740_105106"/>
<feature type="domain" description="GmrSD restriction endonucleases C-terminal" evidence="2">
    <location>
        <begin position="624"/>
        <end position="696"/>
    </location>
</feature>
<dbReference type="PANTHER" id="PTHR35149:SF1">
    <property type="entry name" value="DUF5655 DOMAIN-CONTAINING PROTEIN"/>
    <property type="match status" value="1"/>
</dbReference>
<organism evidence="3 4">
    <name type="scientific">Parapedobacter koreensis</name>
    <dbReference type="NCBI Taxonomy" id="332977"/>
    <lineage>
        <taxon>Bacteria</taxon>
        <taxon>Pseudomonadati</taxon>
        <taxon>Bacteroidota</taxon>
        <taxon>Sphingobacteriia</taxon>
        <taxon>Sphingobacteriales</taxon>
        <taxon>Sphingobacteriaceae</taxon>
        <taxon>Parapedobacter</taxon>
    </lineage>
</organism>
<protein>
    <recommendedName>
        <fullName evidence="5">DUF262 domain-containing protein</fullName>
    </recommendedName>
</protein>
<dbReference type="EMBL" id="FNZR01000005">
    <property type="protein sequence ID" value="SEL41424.1"/>
    <property type="molecule type" value="Genomic_DNA"/>
</dbReference>
<feature type="domain" description="GmrSD restriction endonucleases N-terminal" evidence="1">
    <location>
        <begin position="22"/>
        <end position="341"/>
    </location>
</feature>
<evidence type="ECO:0000313" key="3">
    <source>
        <dbReference type="EMBL" id="SEL41424.1"/>
    </source>
</evidence>
<dbReference type="Pfam" id="PF03235">
    <property type="entry name" value="GmrSD_N"/>
    <property type="match status" value="1"/>
</dbReference>
<keyword evidence="4" id="KW-1185">Reference proteome</keyword>
<evidence type="ECO:0000313" key="4">
    <source>
        <dbReference type="Proteomes" id="UP000198916"/>
    </source>
</evidence>
<name>A0A1H7Q131_9SPHI</name>
<evidence type="ECO:0000259" key="1">
    <source>
        <dbReference type="Pfam" id="PF03235"/>
    </source>
</evidence>
<reference evidence="4" key="1">
    <citation type="submission" date="2016-10" db="EMBL/GenBank/DDBJ databases">
        <authorList>
            <person name="Varghese N."/>
            <person name="Submissions S."/>
        </authorList>
    </citation>
    <scope>NUCLEOTIDE SEQUENCE [LARGE SCALE GENOMIC DNA]</scope>
    <source>
        <strain evidence="4">Jip14</strain>
    </source>
</reference>
<evidence type="ECO:0000259" key="2">
    <source>
        <dbReference type="Pfam" id="PF07510"/>
    </source>
</evidence>
<sequence>MINIDKAFNTENRSIYEYFVQPGVGFYIPLYQREYSWDTSNIEQLLEDISKGIEDLSDDSTENQIRFLGTIITVTESDKNNIQPQDTKALPPAIEKVIDGQQRLSTIALISALLYKQITVIEERLEKAAKKLEEPYNKEEITAEIKEACKDWKKKLQAVFGVDLNRGTPTIKPKIIRGNLDKWVMREHLNESYHSQIASYLYAFIEHFFNGGAMPSFDKQSNAGRNLKDVYSWLTRKVALAHLDNSEFCDAATIFAKIDEDNLWQYERPVLREILEIGDITDKNSFSYHLASLVQTFSVCHYLLDRCCFTIIKPANDDWAFDMFQSLNATGTPLTAIETFKPVVVQTIVNFKEAPENEYFTKIERAFENLSSAAQKSKLTNELLTSFALPVEGKRLATHFSAQRKWLAAIYGQLATNAKKTEFIKYFGNYTEFYDEVWIKYRGKDHVPLSILSGSAEADLTSLLLLFLKESNHKMAITFLGTFYSDLVEGKENSASKFVSIVKAISAFYIIWRAHQSNSGLDDAYRTYFRGSAKLEVQSHTWLANDPFDVASIKSYFRNILPNEKGDWLNKASLYCGYGTSYSVSKFALINAAHDTMPDDTNPGLFKKSTTGKAEYLRLEKWVSDELDSVEHIAPKVNKGDWNAGLYGDDELYNNLGNLTLLPKGVNTSASNKGWKEKLIYYKHLGEQDPDRLVELTNKAKADGIPLKDTNLEILKKAKYADHIRPLLNYPDDREWDANIVRERSRKTLDALWDRVIGWLE</sequence>
<proteinExistence type="predicted"/>
<dbReference type="OrthoDB" id="9798761at2"/>
<accession>A0A1H7Q131</accession>
<dbReference type="PANTHER" id="PTHR35149">
    <property type="entry name" value="SLL5132 PROTEIN"/>
    <property type="match status" value="1"/>
</dbReference>
<gene>
    <name evidence="3" type="ORF">SAMN05421740_105106</name>
</gene>
<dbReference type="Pfam" id="PF07510">
    <property type="entry name" value="GmrSD_C"/>
    <property type="match status" value="1"/>
</dbReference>
<dbReference type="Proteomes" id="UP000198916">
    <property type="component" value="Unassembled WGS sequence"/>
</dbReference>
<evidence type="ECO:0008006" key="5">
    <source>
        <dbReference type="Google" id="ProtNLM"/>
    </source>
</evidence>
<dbReference type="InterPro" id="IPR011089">
    <property type="entry name" value="GmrSD_C"/>
</dbReference>